<accession>A0A9W6WF25</accession>
<evidence type="ECO:0000259" key="4">
    <source>
        <dbReference type="Pfam" id="PF12783"/>
    </source>
</evidence>
<feature type="domain" description="Mon2/Sec7/BIG1-like dimerisation and cyclophilin-binding" evidence="5">
    <location>
        <begin position="2"/>
        <end position="179"/>
    </location>
</feature>
<keyword evidence="2" id="KW-0653">Protein transport</keyword>
<evidence type="ECO:0000313" key="7">
    <source>
        <dbReference type="Proteomes" id="UP001165120"/>
    </source>
</evidence>
<evidence type="ECO:0000259" key="5">
    <source>
        <dbReference type="Pfam" id="PF16213"/>
    </source>
</evidence>
<dbReference type="Proteomes" id="UP001165120">
    <property type="component" value="Unassembled WGS sequence"/>
</dbReference>
<evidence type="ECO:0000313" key="6">
    <source>
        <dbReference type="EMBL" id="GME67631.1"/>
    </source>
</evidence>
<protein>
    <submittedName>
        <fullName evidence="6">Unnamed protein product</fullName>
    </submittedName>
</protein>
<feature type="compositionally biased region" description="Low complexity" evidence="3">
    <location>
        <begin position="399"/>
        <end position="410"/>
    </location>
</feature>
<feature type="region of interest" description="Disordered" evidence="3">
    <location>
        <begin position="392"/>
        <end position="423"/>
    </location>
</feature>
<dbReference type="InterPro" id="IPR032691">
    <property type="entry name" value="Mon2/Sec7/BIG1-like_HUS"/>
</dbReference>
<comment type="caution">
    <text evidence="6">The sequence shown here is derived from an EMBL/GenBank/DDBJ whole genome shotgun (WGS) entry which is preliminary data.</text>
</comment>
<dbReference type="GO" id="GO:0015031">
    <property type="term" value="P:protein transport"/>
    <property type="evidence" value="ECO:0007669"/>
    <property type="project" value="UniProtKB-KW"/>
</dbReference>
<gene>
    <name evidence="6" type="ORF">Cboi02_000101800</name>
</gene>
<dbReference type="AlphaFoldDB" id="A0A9W6WF25"/>
<dbReference type="InterPro" id="IPR032629">
    <property type="entry name" value="DCB_dom"/>
</dbReference>
<proteinExistence type="predicted"/>
<evidence type="ECO:0000256" key="2">
    <source>
        <dbReference type="ARBA" id="ARBA00022927"/>
    </source>
</evidence>
<organism evidence="6 7">
    <name type="scientific">Candida boidinii</name>
    <name type="common">Yeast</name>
    <dbReference type="NCBI Taxonomy" id="5477"/>
    <lineage>
        <taxon>Eukaryota</taxon>
        <taxon>Fungi</taxon>
        <taxon>Dikarya</taxon>
        <taxon>Ascomycota</taxon>
        <taxon>Saccharomycotina</taxon>
        <taxon>Pichiomycetes</taxon>
        <taxon>Pichiales</taxon>
        <taxon>Pichiaceae</taxon>
        <taxon>Ogataea</taxon>
        <taxon>Ogataea/Candida clade</taxon>
    </lineage>
</organism>
<dbReference type="Pfam" id="PF12783">
    <property type="entry name" value="Sec7-like_HUS"/>
    <property type="match status" value="1"/>
</dbReference>
<dbReference type="Pfam" id="PF16213">
    <property type="entry name" value="DCB"/>
    <property type="match status" value="1"/>
</dbReference>
<keyword evidence="1" id="KW-0813">Transport</keyword>
<feature type="domain" description="Mon2/Sec7/BIG1-like HUS" evidence="4">
    <location>
        <begin position="203"/>
        <end position="355"/>
    </location>
</feature>
<dbReference type="GO" id="GO:0005794">
    <property type="term" value="C:Golgi apparatus"/>
    <property type="evidence" value="ECO:0007669"/>
    <property type="project" value="UniProtKB-ARBA"/>
</dbReference>
<evidence type="ECO:0000256" key="1">
    <source>
        <dbReference type="ARBA" id="ARBA00022448"/>
    </source>
</evidence>
<sequence>MSLIQQISNDLLSIQSEGKRRSPEIKQATDKSLDILRSFNGSNQSEQQFLRSLSEKSEFIIPLLYCCRSRNTKLVTTALQCLYKLLLSNSLPVTKLDLIVDALQESTNLSIEIQLKVLQILPTFFQSYSAFIYDELLAKFLLVCSSLQAATKPTSVSNTASATFLQLINSVFEKVNEEDKSVVESSNAVPIDNDETISIATSAYDAQRIFLDLCTLIEHHKPSFLKTNYITEDFGFELLESVIKNNRLLFLNHTELGYLLRVRVAPILLRFLSSSKDFNIMVRVSRLIILAIKEQFTNLKLENEVTLSLITHILLRESASPYWKKVLCMEVYREILKDFDLVKIIFAEYDGNRTEERKPVLFEFLNASLLLIQESGSILNTGEIVQVPYAQDPAVPPNSTTTPSTSSSSVSKRKLSTSGYTGEKQEEFKGMSMTNSYTKVCYIDSFDKTDPPPVLETYLPYLICQCVTIISEGIFALSLTLSSSISTSNSIVFLNESSFDESSELKQQYDLGTSLVIKLWTPIFQIYEKFIFSGLDNELFSKIIRSLQKLCHASGILGIKTPRNEILTFFAKATLNLTGKSKFQTKNIISIGESIVGTISSTINQAVSTISTSGSSAQSQDIIFYSRNINSRNILCFRVLISLAIALGGVLQEDWDVIFITLQWISYYIDGPTGLHTKEVPSLSPYINNNDLSSIDSSLRKLSEGVKNQSPEEFYFIFDACSKLSNLVLKIEVPNFGHSPIDTEGKLQPCAFNSEYFINKITDLCELNPLPFLIENDTNWNVMNAFFEKLSCNRELDDELRKTVTRSFNSICKRSSVVVYEDEYKSKYDDTTFNYISGKTEEKVLKSLNRFIINLSQLPKIEELLVQNCEAELLLQVLDTLKEIVNRFGCQS</sequence>
<name>A0A9W6WF25_CANBO</name>
<reference evidence="6" key="1">
    <citation type="submission" date="2023-04" db="EMBL/GenBank/DDBJ databases">
        <title>Candida boidinii NBRC 10035.</title>
        <authorList>
            <person name="Ichikawa N."/>
            <person name="Sato H."/>
            <person name="Tonouchi N."/>
        </authorList>
    </citation>
    <scope>NUCLEOTIDE SEQUENCE</scope>
    <source>
        <strain evidence="6">NBRC 10035</strain>
    </source>
</reference>
<evidence type="ECO:0000256" key="3">
    <source>
        <dbReference type="SAM" id="MobiDB-lite"/>
    </source>
</evidence>
<dbReference type="EMBL" id="BSXN01000215">
    <property type="protein sequence ID" value="GME67631.1"/>
    <property type="molecule type" value="Genomic_DNA"/>
</dbReference>
<keyword evidence="7" id="KW-1185">Reference proteome</keyword>